<name>A0A0U2X7R1_9MICC</name>
<protein>
    <recommendedName>
        <fullName evidence="1">Peptidase S9 prolyl oligopeptidase catalytic domain-containing protein</fullName>
    </recommendedName>
</protein>
<dbReference type="Pfam" id="PF00326">
    <property type="entry name" value="Peptidase_S9"/>
    <property type="match status" value="1"/>
</dbReference>
<dbReference type="KEGG" id="psul:AU252_01790"/>
<gene>
    <name evidence="2" type="ORF">AU252_01790</name>
</gene>
<dbReference type="GO" id="GO:0003824">
    <property type="term" value="F:catalytic activity"/>
    <property type="evidence" value="ECO:0007669"/>
    <property type="project" value="UniProtKB-ARBA"/>
</dbReference>
<proteinExistence type="predicted"/>
<accession>A0A0U2X7R1</accession>
<dbReference type="PANTHER" id="PTHR12277:SF79">
    <property type="entry name" value="XAA-PRO DIPEPTIDYL-PEPTIDASE-RELATED"/>
    <property type="match status" value="1"/>
</dbReference>
<reference evidence="2 3" key="1">
    <citation type="submission" date="2015-12" db="EMBL/GenBank/DDBJ databases">
        <authorList>
            <person name="Shamseldin A."/>
            <person name="Moawad H."/>
            <person name="Abd El-Rahim W.M."/>
            <person name="Sadowsky M.J."/>
        </authorList>
    </citation>
    <scope>NUCLEOTIDE SEQUENCE [LARGE SCALE GENOMIC DNA]</scope>
    <source>
        <strain evidence="2 3">Ar51</strain>
    </source>
</reference>
<dbReference type="AlphaFoldDB" id="A0A0U2X7R1"/>
<evidence type="ECO:0000313" key="2">
    <source>
        <dbReference type="EMBL" id="ALV40050.1"/>
    </source>
</evidence>
<dbReference type="Proteomes" id="UP000065151">
    <property type="component" value="Chromosome"/>
</dbReference>
<dbReference type="Gene3D" id="3.40.50.1820">
    <property type="entry name" value="alpha/beta hydrolase"/>
    <property type="match status" value="1"/>
</dbReference>
<dbReference type="RefSeq" id="WP_058929260.1">
    <property type="nucleotide sequence ID" value="NZ_CP013747.1"/>
</dbReference>
<sequence>MMVVRRVLLGLAAAALVGGSAAFLGAAYFARQVVVPKTTRKEDLPIRRAFNGADGGLLVELPASPQTCAPGRYSIWFANGTGHACVGPVAASDPKGGTVTRVVERVDSGDLLNARAGIWSGYVFSKPEQLGLPFSDVEIPVEGGLAPAWRFEPAGASAKPNAWAIHIHGMGGKRAGALRGVPVAVRCGYTSLVVSFRNDGEAPPSVDGRYTLGQSEWLDVEAAVQYAVANGAQEIVLFGWSLGGAIALRLADLSAHSHRIVGMVLDAPVMDWAGTLTENASASGLPRSIASLGLRMLQSPKTRWVTGLQDPIDFTQLDWLSRASEIKQPLLVLHGQEDPSTPFHLSLQVADRRPDVVHLVRFDTVGHSQEWNSDVGKWDTAVSTWCNSGLRAAL</sequence>
<evidence type="ECO:0000313" key="3">
    <source>
        <dbReference type="Proteomes" id="UP000065151"/>
    </source>
</evidence>
<organism evidence="2">
    <name type="scientific">Pseudarthrobacter sulfonivorans</name>
    <dbReference type="NCBI Taxonomy" id="121292"/>
    <lineage>
        <taxon>Bacteria</taxon>
        <taxon>Bacillati</taxon>
        <taxon>Actinomycetota</taxon>
        <taxon>Actinomycetes</taxon>
        <taxon>Micrococcales</taxon>
        <taxon>Micrococcaceae</taxon>
        <taxon>Pseudarthrobacter</taxon>
    </lineage>
</organism>
<dbReference type="EMBL" id="CP013747">
    <property type="protein sequence ID" value="ALV40050.1"/>
    <property type="molecule type" value="Genomic_DNA"/>
</dbReference>
<dbReference type="InterPro" id="IPR001375">
    <property type="entry name" value="Peptidase_S9_cat"/>
</dbReference>
<feature type="domain" description="Peptidase S9 prolyl oligopeptidase catalytic" evidence="1">
    <location>
        <begin position="208"/>
        <end position="352"/>
    </location>
</feature>
<dbReference type="PANTHER" id="PTHR12277">
    <property type="entry name" value="ALPHA/BETA HYDROLASE DOMAIN-CONTAINING PROTEIN"/>
    <property type="match status" value="1"/>
</dbReference>
<evidence type="ECO:0000259" key="1">
    <source>
        <dbReference type="Pfam" id="PF00326"/>
    </source>
</evidence>
<dbReference type="InterPro" id="IPR029058">
    <property type="entry name" value="AB_hydrolase_fold"/>
</dbReference>
<dbReference type="STRING" id="121292.AU252_01790"/>
<dbReference type="SUPFAM" id="SSF53474">
    <property type="entry name" value="alpha/beta-Hydrolases"/>
    <property type="match status" value="1"/>
</dbReference>